<accession>A0A347TLL0</accession>
<evidence type="ECO:0000313" key="3">
    <source>
        <dbReference type="Proteomes" id="UP000224740"/>
    </source>
</evidence>
<gene>
    <name evidence="1" type="ORF">AMRN_1760</name>
    <name evidence="2" type="ORF">CPH92_02955</name>
</gene>
<dbReference type="EMBL" id="NXAO01000013">
    <property type="protein sequence ID" value="PHO16151.1"/>
    <property type="molecule type" value="Genomic_DNA"/>
</dbReference>
<dbReference type="RefSeq" id="WP_099310296.1">
    <property type="nucleotide sequence ID" value="NZ_CP032101.1"/>
</dbReference>
<evidence type="ECO:0000313" key="4">
    <source>
        <dbReference type="Proteomes" id="UP000264693"/>
    </source>
</evidence>
<dbReference type="Proteomes" id="UP000224740">
    <property type="component" value="Unassembled WGS sequence"/>
</dbReference>
<keyword evidence="3" id="KW-1185">Reference proteome</keyword>
<evidence type="ECO:0000313" key="1">
    <source>
        <dbReference type="EMBL" id="AXX87488.1"/>
    </source>
</evidence>
<organism evidence="1 4">
    <name type="scientific">Malaciobacter marinus</name>
    <dbReference type="NCBI Taxonomy" id="505249"/>
    <lineage>
        <taxon>Bacteria</taxon>
        <taxon>Pseudomonadati</taxon>
        <taxon>Campylobacterota</taxon>
        <taxon>Epsilonproteobacteria</taxon>
        <taxon>Campylobacterales</taxon>
        <taxon>Arcobacteraceae</taxon>
        <taxon>Malaciobacter</taxon>
    </lineage>
</organism>
<dbReference type="EMBL" id="CP032101">
    <property type="protein sequence ID" value="AXX87488.1"/>
    <property type="molecule type" value="Genomic_DNA"/>
</dbReference>
<reference evidence="3" key="1">
    <citation type="submission" date="2017-09" db="EMBL/GenBank/DDBJ databases">
        <title>Arcobacter canalis sp. nov., a new species isolated from a water canal contaminated with urban sewage.</title>
        <authorList>
            <person name="Perez-Cataluna A."/>
            <person name="Salas-Masso N."/>
            <person name="Figueras M.J."/>
        </authorList>
    </citation>
    <scope>NUCLEOTIDE SEQUENCE [LARGE SCALE GENOMIC DNA]</scope>
    <source>
        <strain evidence="3">CECT 7727</strain>
    </source>
</reference>
<dbReference type="AlphaFoldDB" id="A0A347TLL0"/>
<sequence length="151" mass="17868">MRALILMLTLISFATSDQYTFLINKYNKEMELEAKIIANIATLATKGEIKLFIPNISKVEKKVYSKIFTLVDKCEKSNFVFVKKNIKIDPKCLNNKRLFFTNNYKKLLNKDIYFGAFFWSKSRPNIVFIKNRLRTKKILLPKSYNKFIEDF</sequence>
<reference evidence="1 4" key="3">
    <citation type="submission" date="2018-08" db="EMBL/GenBank/DDBJ databases">
        <title>Complete genome of the Arcobacter marinus type strain JCM 15502.</title>
        <authorList>
            <person name="Miller W.G."/>
            <person name="Yee E."/>
            <person name="Huynh S."/>
            <person name="Parker C.T."/>
        </authorList>
    </citation>
    <scope>NUCLEOTIDE SEQUENCE [LARGE SCALE GENOMIC DNA]</scope>
    <source>
        <strain evidence="1 4">JCM 15502</strain>
    </source>
</reference>
<name>A0A347TLL0_9BACT</name>
<evidence type="ECO:0000313" key="2">
    <source>
        <dbReference type="EMBL" id="PHO16151.1"/>
    </source>
</evidence>
<reference evidence="2" key="2">
    <citation type="submission" date="2017-09" db="EMBL/GenBank/DDBJ databases">
        <authorList>
            <person name="Perez-Cataluna A."/>
            <person name="Figueras M.J."/>
            <person name="Salas-Masso N."/>
        </authorList>
    </citation>
    <scope>NUCLEOTIDE SEQUENCE</scope>
    <source>
        <strain evidence="2">CECT 7727</strain>
    </source>
</reference>
<dbReference type="Proteomes" id="UP000264693">
    <property type="component" value="Chromosome"/>
</dbReference>
<dbReference type="KEGG" id="amar:AMRN_1760"/>
<proteinExistence type="predicted"/>
<protein>
    <submittedName>
        <fullName evidence="1">Uncharacterized protein</fullName>
    </submittedName>
</protein>